<feature type="compositionally biased region" description="Basic and acidic residues" evidence="1">
    <location>
        <begin position="84"/>
        <end position="96"/>
    </location>
</feature>
<gene>
    <name evidence="2" type="ORF">CAPSK01_002190</name>
</gene>
<proteinExistence type="predicted"/>
<dbReference type="EMBL" id="JDSS02000021">
    <property type="protein sequence ID" value="KFB68336.1"/>
    <property type="molecule type" value="Genomic_DNA"/>
</dbReference>
<evidence type="ECO:0000256" key="1">
    <source>
        <dbReference type="SAM" id="MobiDB-lite"/>
    </source>
</evidence>
<feature type="compositionally biased region" description="Low complexity" evidence="1">
    <location>
        <begin position="74"/>
        <end position="83"/>
    </location>
</feature>
<protein>
    <submittedName>
        <fullName evidence="2">Uncharacterized protein</fullName>
    </submittedName>
</protein>
<organism evidence="2 3">
    <name type="scientific">Candidatus Accumulibacter vicinus</name>
    <dbReference type="NCBI Taxonomy" id="2954382"/>
    <lineage>
        <taxon>Bacteria</taxon>
        <taxon>Pseudomonadati</taxon>
        <taxon>Pseudomonadota</taxon>
        <taxon>Betaproteobacteria</taxon>
        <taxon>Candidatus Accumulibacter</taxon>
    </lineage>
</organism>
<accession>A0A084Y0U2</accession>
<name>A0A084Y0U2_9PROT</name>
<evidence type="ECO:0000313" key="2">
    <source>
        <dbReference type="EMBL" id="KFB68336.1"/>
    </source>
</evidence>
<dbReference type="Proteomes" id="UP000019812">
    <property type="component" value="Unassembled WGS sequence"/>
</dbReference>
<dbReference type="AlphaFoldDB" id="A0A084Y0U2"/>
<evidence type="ECO:0000313" key="3">
    <source>
        <dbReference type="Proteomes" id="UP000019812"/>
    </source>
</evidence>
<comment type="caution">
    <text evidence="2">The sequence shown here is derived from an EMBL/GenBank/DDBJ whole genome shotgun (WGS) entry which is preliminary data.</text>
</comment>
<feature type="region of interest" description="Disordered" evidence="1">
    <location>
        <begin position="42"/>
        <end position="127"/>
    </location>
</feature>
<sequence>MVKLDQRHIVEEIQIPGIDDEAFRRQHMPVHQGKAVVGLAGTNASDKAAGNDHVANQDRQPEAGPLQPLQRNVAAAPAALAEQAQRHPEHRQENQEGQRQMRGQPIVTDARVVDQAALDHVPAHRSL</sequence>
<reference evidence="2 3" key="1">
    <citation type="submission" date="2014-07" db="EMBL/GenBank/DDBJ databases">
        <title>Expanding our view of genomic diversity in Candidatus Accumulibacter clades.</title>
        <authorList>
            <person name="Skennerton C.T."/>
            <person name="Barr J.J."/>
            <person name="Slater F.R."/>
            <person name="Bond P.L."/>
            <person name="Tyson G.W."/>
        </authorList>
    </citation>
    <scope>NUCLEOTIDE SEQUENCE [LARGE SCALE GENOMIC DNA]</scope>
    <source>
        <strain evidence="3">SK-01</strain>
    </source>
</reference>